<sequence length="86" mass="9380">MRVLKALLLPLSGTSKNVGEAVSARQKQAKKRSLRVVNEHFEPVFNAAMTTQVVFRGGLLLIITLIGLDRVHGPQPPSAQPEQARP</sequence>
<evidence type="ECO:0000313" key="2">
    <source>
        <dbReference type="Proteomes" id="UP000501237"/>
    </source>
</evidence>
<proteinExistence type="predicted"/>
<accession>A0A679GJL3</accession>
<organism evidence="1 2">
    <name type="scientific">Metapseudomonas otitidis</name>
    <dbReference type="NCBI Taxonomy" id="319939"/>
    <lineage>
        <taxon>Bacteria</taxon>
        <taxon>Pseudomonadati</taxon>
        <taxon>Pseudomonadota</taxon>
        <taxon>Gammaproteobacteria</taxon>
        <taxon>Pseudomonadales</taxon>
        <taxon>Pseudomonadaceae</taxon>
        <taxon>Metapseudomonas</taxon>
    </lineage>
</organism>
<dbReference type="GeneID" id="57399161"/>
<gene>
    <name evidence="1" type="ORF">PtoMrB4_39420</name>
</gene>
<reference evidence="1 2" key="1">
    <citation type="journal article" date="2020" name="Microbiol. Resour. Announc.">
        <title>Complete genome sequence of Pseudomonas otitidis strain MrB4, isolated from Lake Biwa in Japan.</title>
        <authorList>
            <person name="Miyazaki K."/>
            <person name="Hase E."/>
            <person name="Maruya T."/>
        </authorList>
    </citation>
    <scope>NUCLEOTIDE SEQUENCE [LARGE SCALE GENOMIC DNA]</scope>
    <source>
        <strain evidence="1 2">MrB4</strain>
    </source>
</reference>
<dbReference type="Proteomes" id="UP000501237">
    <property type="component" value="Chromosome"/>
</dbReference>
<evidence type="ECO:0000313" key="1">
    <source>
        <dbReference type="EMBL" id="BCA29965.1"/>
    </source>
</evidence>
<name>A0A679GJL3_9GAMM</name>
<dbReference type="KEGG" id="poj:PtoMrB4_39420"/>
<dbReference type="AlphaFoldDB" id="A0A679GJL3"/>
<dbReference type="RefSeq" id="WP_172434283.1">
    <property type="nucleotide sequence ID" value="NZ_AP022642.1"/>
</dbReference>
<dbReference type="EMBL" id="AP022642">
    <property type="protein sequence ID" value="BCA29965.1"/>
    <property type="molecule type" value="Genomic_DNA"/>
</dbReference>
<protein>
    <submittedName>
        <fullName evidence="1">Uncharacterized protein</fullName>
    </submittedName>
</protein>